<proteinExistence type="predicted"/>
<dbReference type="GO" id="GO:0016491">
    <property type="term" value="F:oxidoreductase activity"/>
    <property type="evidence" value="ECO:0007669"/>
    <property type="project" value="InterPro"/>
</dbReference>
<keyword evidence="3" id="KW-1185">Reference proteome</keyword>
<dbReference type="Pfam" id="PF00724">
    <property type="entry name" value="Oxidored_FMN"/>
    <property type="match status" value="1"/>
</dbReference>
<dbReference type="SUPFAM" id="SSF51395">
    <property type="entry name" value="FMN-linked oxidoreductases"/>
    <property type="match status" value="1"/>
</dbReference>
<gene>
    <name evidence="2" type="ORF">K435DRAFT_898290</name>
</gene>
<evidence type="ECO:0000313" key="2">
    <source>
        <dbReference type="EMBL" id="THU94950.1"/>
    </source>
</evidence>
<feature type="domain" description="NADH:flavin oxidoreductase/NADH oxidase N-terminal" evidence="1">
    <location>
        <begin position="2"/>
        <end position="69"/>
    </location>
</feature>
<reference evidence="2 3" key="1">
    <citation type="journal article" date="2019" name="Nat. Ecol. Evol.">
        <title>Megaphylogeny resolves global patterns of mushroom evolution.</title>
        <authorList>
            <person name="Varga T."/>
            <person name="Krizsan K."/>
            <person name="Foldi C."/>
            <person name="Dima B."/>
            <person name="Sanchez-Garcia M."/>
            <person name="Sanchez-Ramirez S."/>
            <person name="Szollosi G.J."/>
            <person name="Szarkandi J.G."/>
            <person name="Papp V."/>
            <person name="Albert L."/>
            <person name="Andreopoulos W."/>
            <person name="Angelini C."/>
            <person name="Antonin V."/>
            <person name="Barry K.W."/>
            <person name="Bougher N.L."/>
            <person name="Buchanan P."/>
            <person name="Buyck B."/>
            <person name="Bense V."/>
            <person name="Catcheside P."/>
            <person name="Chovatia M."/>
            <person name="Cooper J."/>
            <person name="Damon W."/>
            <person name="Desjardin D."/>
            <person name="Finy P."/>
            <person name="Geml J."/>
            <person name="Haridas S."/>
            <person name="Hughes K."/>
            <person name="Justo A."/>
            <person name="Karasinski D."/>
            <person name="Kautmanova I."/>
            <person name="Kiss B."/>
            <person name="Kocsube S."/>
            <person name="Kotiranta H."/>
            <person name="LaButti K.M."/>
            <person name="Lechner B.E."/>
            <person name="Liimatainen K."/>
            <person name="Lipzen A."/>
            <person name="Lukacs Z."/>
            <person name="Mihaltcheva S."/>
            <person name="Morgado L.N."/>
            <person name="Niskanen T."/>
            <person name="Noordeloos M.E."/>
            <person name="Ohm R.A."/>
            <person name="Ortiz-Santana B."/>
            <person name="Ovrebo C."/>
            <person name="Racz N."/>
            <person name="Riley R."/>
            <person name="Savchenko A."/>
            <person name="Shiryaev A."/>
            <person name="Soop K."/>
            <person name="Spirin V."/>
            <person name="Szebenyi C."/>
            <person name="Tomsovsky M."/>
            <person name="Tulloss R.E."/>
            <person name="Uehling J."/>
            <person name="Grigoriev I.V."/>
            <person name="Vagvolgyi C."/>
            <person name="Papp T."/>
            <person name="Martin F.M."/>
            <person name="Miettinen O."/>
            <person name="Hibbett D.S."/>
            <person name="Nagy L.G."/>
        </authorList>
    </citation>
    <scope>NUCLEOTIDE SEQUENCE [LARGE SCALE GENOMIC DNA]</scope>
    <source>
        <strain evidence="2 3">CBS 962.96</strain>
    </source>
</reference>
<protein>
    <recommendedName>
        <fullName evidence="1">NADH:flavin oxidoreductase/NADH oxidase N-terminal domain-containing protein</fullName>
    </recommendedName>
</protein>
<organism evidence="2 3">
    <name type="scientific">Dendrothele bispora (strain CBS 962.96)</name>
    <dbReference type="NCBI Taxonomy" id="1314807"/>
    <lineage>
        <taxon>Eukaryota</taxon>
        <taxon>Fungi</taxon>
        <taxon>Dikarya</taxon>
        <taxon>Basidiomycota</taxon>
        <taxon>Agaricomycotina</taxon>
        <taxon>Agaricomycetes</taxon>
        <taxon>Agaricomycetidae</taxon>
        <taxon>Agaricales</taxon>
        <taxon>Agaricales incertae sedis</taxon>
        <taxon>Dendrothele</taxon>
    </lineage>
</organism>
<sequence length="84" mass="9763">MVFRFNGYLVDHFPQDVSNKRTDEYGGSVENRSRFAMEVVKIVSDAIGEERTALRISPWSPWQGMWDHIGIVLTQQKKTEIIFC</sequence>
<evidence type="ECO:0000313" key="3">
    <source>
        <dbReference type="Proteomes" id="UP000297245"/>
    </source>
</evidence>
<dbReference type="PANTHER" id="PTHR22893:SF91">
    <property type="entry name" value="NADPH DEHYDROGENASE 2-RELATED"/>
    <property type="match status" value="1"/>
</dbReference>
<dbReference type="GO" id="GO:0010181">
    <property type="term" value="F:FMN binding"/>
    <property type="evidence" value="ECO:0007669"/>
    <property type="project" value="InterPro"/>
</dbReference>
<dbReference type="InterPro" id="IPR001155">
    <property type="entry name" value="OxRdtase_FMN_N"/>
</dbReference>
<name>A0A4S8LZC6_DENBC</name>
<dbReference type="OrthoDB" id="3028473at2759"/>
<dbReference type="PANTHER" id="PTHR22893">
    <property type="entry name" value="NADH OXIDOREDUCTASE-RELATED"/>
    <property type="match status" value="1"/>
</dbReference>
<dbReference type="Proteomes" id="UP000297245">
    <property type="component" value="Unassembled WGS sequence"/>
</dbReference>
<dbReference type="InterPro" id="IPR013785">
    <property type="entry name" value="Aldolase_TIM"/>
</dbReference>
<dbReference type="Gene3D" id="3.20.20.70">
    <property type="entry name" value="Aldolase class I"/>
    <property type="match status" value="1"/>
</dbReference>
<dbReference type="AlphaFoldDB" id="A0A4S8LZC6"/>
<dbReference type="EMBL" id="ML179212">
    <property type="protein sequence ID" value="THU94950.1"/>
    <property type="molecule type" value="Genomic_DNA"/>
</dbReference>
<evidence type="ECO:0000259" key="1">
    <source>
        <dbReference type="Pfam" id="PF00724"/>
    </source>
</evidence>
<accession>A0A4S8LZC6</accession>
<dbReference type="InterPro" id="IPR045247">
    <property type="entry name" value="Oye-like"/>
</dbReference>